<accession>A0ABQ3V4C0</accession>
<comment type="caution">
    <text evidence="1">The sequence shown here is derived from an EMBL/GenBank/DDBJ whole genome shotgun (WGS) entry which is preliminary data.</text>
</comment>
<gene>
    <name evidence="1" type="ORF">KSB_84960</name>
</gene>
<sequence>MAVVVTLPWTKQRWALPFLCVLATTPEVSQQLGKRHKTIGMWAHQMISLVRHWLPGRSIKLMGDTAYTVLELGLHARAQRVTLVTTGRLDAVPHEPPPERTRHTIGRPRVVGPRLPSLEQVLQSPEAVWQELTLDWYGEGKRTLESVPAPLCGIALDTIRCRSVGS</sequence>
<evidence type="ECO:0008006" key="3">
    <source>
        <dbReference type="Google" id="ProtNLM"/>
    </source>
</evidence>
<protein>
    <recommendedName>
        <fullName evidence="3">Transposase IS701-like DDE domain-containing protein</fullName>
    </recommendedName>
</protein>
<proteinExistence type="predicted"/>
<dbReference type="EMBL" id="BNJG01000004">
    <property type="protein sequence ID" value="GHO60021.1"/>
    <property type="molecule type" value="Genomic_DNA"/>
</dbReference>
<evidence type="ECO:0000313" key="1">
    <source>
        <dbReference type="EMBL" id="GHO60021.1"/>
    </source>
</evidence>
<dbReference type="Proteomes" id="UP000654345">
    <property type="component" value="Unassembled WGS sequence"/>
</dbReference>
<dbReference type="RefSeq" id="WP_201376206.1">
    <property type="nucleotide sequence ID" value="NZ_BNJG01000004.1"/>
</dbReference>
<name>A0ABQ3V4C0_9CHLR</name>
<keyword evidence="2" id="KW-1185">Reference proteome</keyword>
<organism evidence="1 2">
    <name type="scientific">Ktedonobacter robiniae</name>
    <dbReference type="NCBI Taxonomy" id="2778365"/>
    <lineage>
        <taxon>Bacteria</taxon>
        <taxon>Bacillati</taxon>
        <taxon>Chloroflexota</taxon>
        <taxon>Ktedonobacteria</taxon>
        <taxon>Ktedonobacterales</taxon>
        <taxon>Ktedonobacteraceae</taxon>
        <taxon>Ktedonobacter</taxon>
    </lineage>
</organism>
<evidence type="ECO:0000313" key="2">
    <source>
        <dbReference type="Proteomes" id="UP000654345"/>
    </source>
</evidence>
<reference evidence="1 2" key="1">
    <citation type="journal article" date="2021" name="Int. J. Syst. Evol. Microbiol.">
        <title>Reticulibacter mediterranei gen. nov., sp. nov., within the new family Reticulibacteraceae fam. nov., and Ktedonospora formicarum gen. nov., sp. nov., Ktedonobacter robiniae sp. nov., Dictyobacter formicarum sp. nov. and Dictyobacter arantiisoli sp. nov., belonging to the class Ktedonobacteria.</title>
        <authorList>
            <person name="Yabe S."/>
            <person name="Zheng Y."/>
            <person name="Wang C.M."/>
            <person name="Sakai Y."/>
            <person name="Abe K."/>
            <person name="Yokota A."/>
            <person name="Donadio S."/>
            <person name="Cavaletti L."/>
            <person name="Monciardini P."/>
        </authorList>
    </citation>
    <scope>NUCLEOTIDE SEQUENCE [LARGE SCALE GENOMIC DNA]</scope>
    <source>
        <strain evidence="1 2">SOSP1-30</strain>
    </source>
</reference>